<evidence type="ECO:0000256" key="1">
    <source>
        <dbReference type="SAM" id="MobiDB-lite"/>
    </source>
</evidence>
<comment type="caution">
    <text evidence="2">The sequence shown here is derived from an EMBL/GenBank/DDBJ whole genome shotgun (WGS) entry which is preliminary data.</text>
</comment>
<feature type="compositionally biased region" description="Gly residues" evidence="1">
    <location>
        <begin position="107"/>
        <end position="117"/>
    </location>
</feature>
<accession>A0A250VVG5</accession>
<organism evidence="2 3">
    <name type="scientific">Streptomyces olivochromogenes</name>
    <dbReference type="NCBI Taxonomy" id="1963"/>
    <lineage>
        <taxon>Bacteria</taxon>
        <taxon>Bacillati</taxon>
        <taxon>Actinomycetota</taxon>
        <taxon>Actinomycetes</taxon>
        <taxon>Kitasatosporales</taxon>
        <taxon>Streptomycetaceae</taxon>
        <taxon>Streptomyces</taxon>
    </lineage>
</organism>
<proteinExistence type="predicted"/>
<feature type="region of interest" description="Disordered" evidence="1">
    <location>
        <begin position="107"/>
        <end position="139"/>
    </location>
</feature>
<dbReference type="EMBL" id="BDQI01000045">
    <property type="protein sequence ID" value="GAX58095.1"/>
    <property type="molecule type" value="Genomic_DNA"/>
</dbReference>
<sequence>MSCDEVLRLLREREAACHSEAERLGAEAERLMVQPVMCEQEPARISTACDVVGELPRIEPVPAIPTGSTAMIPDPAPGWTSAGHRGSGTSACGTGLVCRSSVLSAGSGGSWSGGGAPPDGSDPASFEEGRCGEADGADSGRVVHRDAWHGRGERVNVRQEDGLLLVGRVDLPDRAREKTWWHLMCPSPANAFTASRIRVEEILAHLSDLVMMTCTQDVSEDYVTVAGRVLVQDQLDILAAAPPGCDRLGTGGCSCARSVGTCGSWPPPSGAWTSLGSRTARRRRICTYLAARIDAELLVLTCDATGVNMIPSWLGDTTHVTAETHAAASLPQAFRCLPKERRAVPWPADVSERCFAPTAGRCHERASSVTER</sequence>
<gene>
    <name evidence="2" type="ORF">SO3561_09666</name>
</gene>
<name>A0A250VVG5_STROL</name>
<evidence type="ECO:0000313" key="2">
    <source>
        <dbReference type="EMBL" id="GAX58095.1"/>
    </source>
</evidence>
<evidence type="ECO:0000313" key="3">
    <source>
        <dbReference type="Proteomes" id="UP000217446"/>
    </source>
</evidence>
<reference evidence="3" key="1">
    <citation type="submission" date="2017-05" db="EMBL/GenBank/DDBJ databases">
        <title>Streptomyces olivochromogenes NBRC 3561 whole genome shotgun sequence.</title>
        <authorList>
            <person name="Dohra H."/>
            <person name="Kodani S."/>
        </authorList>
    </citation>
    <scope>NUCLEOTIDE SEQUENCE [LARGE SCALE GENOMIC DNA]</scope>
    <source>
        <strain evidence="3">NBRC 3561</strain>
    </source>
</reference>
<dbReference type="Proteomes" id="UP000217446">
    <property type="component" value="Unassembled WGS sequence"/>
</dbReference>
<keyword evidence="3" id="KW-1185">Reference proteome</keyword>
<protein>
    <submittedName>
        <fullName evidence="2">Uncharacterized protein</fullName>
    </submittedName>
</protein>
<dbReference type="AlphaFoldDB" id="A0A250VVG5"/>